<accession>A0A9P6B9J7</accession>
<keyword evidence="1" id="KW-0539">Nucleus</keyword>
<dbReference type="CDD" id="cd12148">
    <property type="entry name" value="fungal_TF_MHR"/>
    <property type="match status" value="1"/>
</dbReference>
<dbReference type="AlphaFoldDB" id="A0A9P6B9J7"/>
<sequence>MLHPFDLFFRYITPFYPIIHRSTFEIQFADGLHERNHVHSDLVLMLCAVASIYSNDPRVHHEVNKLRVPGYQYFLHVNHCAHISATHLPGLQTCVLRAIYFDYVSQRHVAWFILGAGIRCAQDIGAHRKSFQGSTKPVEKEMWSWTFWCLVTLDRLVSCAIGQIPAVNGEDLDVTFPSSLPSEDFADLEYFNPLLDLGTLANMVLRTLIPFDPGPGPYSANCPRKHPGPAGLHMDLHHPQALALGSPPGESHSF</sequence>
<dbReference type="PANTHER" id="PTHR46910:SF1">
    <property type="entry name" value="MISCELLANEOUS ZN(II)2CYS6 TRANSCRIPTION FACTOR (EUROFUNG)-RELATED"/>
    <property type="match status" value="1"/>
</dbReference>
<dbReference type="Proteomes" id="UP000886523">
    <property type="component" value="Unassembled WGS sequence"/>
</dbReference>
<gene>
    <name evidence="3" type="ORF">BS47DRAFT_193868</name>
</gene>
<dbReference type="GO" id="GO:0008270">
    <property type="term" value="F:zinc ion binding"/>
    <property type="evidence" value="ECO:0007669"/>
    <property type="project" value="InterPro"/>
</dbReference>
<proteinExistence type="predicted"/>
<dbReference type="PANTHER" id="PTHR46910">
    <property type="entry name" value="TRANSCRIPTION FACTOR PDR1"/>
    <property type="match status" value="1"/>
</dbReference>
<organism evidence="3 4">
    <name type="scientific">Hydnum rufescens UP504</name>
    <dbReference type="NCBI Taxonomy" id="1448309"/>
    <lineage>
        <taxon>Eukaryota</taxon>
        <taxon>Fungi</taxon>
        <taxon>Dikarya</taxon>
        <taxon>Basidiomycota</taxon>
        <taxon>Agaricomycotina</taxon>
        <taxon>Agaricomycetes</taxon>
        <taxon>Cantharellales</taxon>
        <taxon>Hydnaceae</taxon>
        <taxon>Hydnum</taxon>
    </lineage>
</organism>
<dbReference type="SMART" id="SM00906">
    <property type="entry name" value="Fungal_trans"/>
    <property type="match status" value="1"/>
</dbReference>
<dbReference type="OrthoDB" id="4456959at2759"/>
<dbReference type="GO" id="GO:0003677">
    <property type="term" value="F:DNA binding"/>
    <property type="evidence" value="ECO:0007669"/>
    <property type="project" value="InterPro"/>
</dbReference>
<keyword evidence="4" id="KW-1185">Reference proteome</keyword>
<dbReference type="InterPro" id="IPR050987">
    <property type="entry name" value="AtrR-like"/>
</dbReference>
<reference evidence="3" key="1">
    <citation type="journal article" date="2020" name="Nat. Commun.">
        <title>Large-scale genome sequencing of mycorrhizal fungi provides insights into the early evolution of symbiotic traits.</title>
        <authorList>
            <person name="Miyauchi S."/>
            <person name="Kiss E."/>
            <person name="Kuo A."/>
            <person name="Drula E."/>
            <person name="Kohler A."/>
            <person name="Sanchez-Garcia M."/>
            <person name="Morin E."/>
            <person name="Andreopoulos B."/>
            <person name="Barry K.W."/>
            <person name="Bonito G."/>
            <person name="Buee M."/>
            <person name="Carver A."/>
            <person name="Chen C."/>
            <person name="Cichocki N."/>
            <person name="Clum A."/>
            <person name="Culley D."/>
            <person name="Crous P.W."/>
            <person name="Fauchery L."/>
            <person name="Girlanda M."/>
            <person name="Hayes R.D."/>
            <person name="Keri Z."/>
            <person name="LaButti K."/>
            <person name="Lipzen A."/>
            <person name="Lombard V."/>
            <person name="Magnuson J."/>
            <person name="Maillard F."/>
            <person name="Murat C."/>
            <person name="Nolan M."/>
            <person name="Ohm R.A."/>
            <person name="Pangilinan J."/>
            <person name="Pereira M.F."/>
            <person name="Perotto S."/>
            <person name="Peter M."/>
            <person name="Pfister S."/>
            <person name="Riley R."/>
            <person name="Sitrit Y."/>
            <person name="Stielow J.B."/>
            <person name="Szollosi G."/>
            <person name="Zifcakova L."/>
            <person name="Stursova M."/>
            <person name="Spatafora J.W."/>
            <person name="Tedersoo L."/>
            <person name="Vaario L.M."/>
            <person name="Yamada A."/>
            <person name="Yan M."/>
            <person name="Wang P."/>
            <person name="Xu J."/>
            <person name="Bruns T."/>
            <person name="Baldrian P."/>
            <person name="Vilgalys R."/>
            <person name="Dunand C."/>
            <person name="Henrissat B."/>
            <person name="Grigoriev I.V."/>
            <person name="Hibbett D."/>
            <person name="Nagy L.G."/>
            <person name="Martin F.M."/>
        </authorList>
    </citation>
    <scope>NUCLEOTIDE SEQUENCE</scope>
    <source>
        <strain evidence="3">UP504</strain>
    </source>
</reference>
<name>A0A9P6B9J7_9AGAM</name>
<dbReference type="InterPro" id="IPR007219">
    <property type="entry name" value="XnlR_reg_dom"/>
</dbReference>
<protein>
    <recommendedName>
        <fullName evidence="2">Xylanolytic transcriptional activator regulatory domain-containing protein</fullName>
    </recommendedName>
</protein>
<evidence type="ECO:0000313" key="3">
    <source>
        <dbReference type="EMBL" id="KAF9518746.1"/>
    </source>
</evidence>
<feature type="domain" description="Xylanolytic transcriptional activator regulatory" evidence="2">
    <location>
        <begin position="110"/>
        <end position="183"/>
    </location>
</feature>
<dbReference type="EMBL" id="MU128922">
    <property type="protein sequence ID" value="KAF9518746.1"/>
    <property type="molecule type" value="Genomic_DNA"/>
</dbReference>
<evidence type="ECO:0000259" key="2">
    <source>
        <dbReference type="SMART" id="SM00906"/>
    </source>
</evidence>
<dbReference type="Pfam" id="PF04082">
    <property type="entry name" value="Fungal_trans"/>
    <property type="match status" value="1"/>
</dbReference>
<comment type="caution">
    <text evidence="3">The sequence shown here is derived from an EMBL/GenBank/DDBJ whole genome shotgun (WGS) entry which is preliminary data.</text>
</comment>
<evidence type="ECO:0000256" key="1">
    <source>
        <dbReference type="ARBA" id="ARBA00023242"/>
    </source>
</evidence>
<dbReference type="GO" id="GO:0006351">
    <property type="term" value="P:DNA-templated transcription"/>
    <property type="evidence" value="ECO:0007669"/>
    <property type="project" value="InterPro"/>
</dbReference>
<dbReference type="GO" id="GO:0003700">
    <property type="term" value="F:DNA-binding transcription factor activity"/>
    <property type="evidence" value="ECO:0007669"/>
    <property type="project" value="InterPro"/>
</dbReference>
<evidence type="ECO:0000313" key="4">
    <source>
        <dbReference type="Proteomes" id="UP000886523"/>
    </source>
</evidence>